<organism evidence="1 2">
    <name type="scientific">Kineosporia babensis</name>
    <dbReference type="NCBI Taxonomy" id="499548"/>
    <lineage>
        <taxon>Bacteria</taxon>
        <taxon>Bacillati</taxon>
        <taxon>Actinomycetota</taxon>
        <taxon>Actinomycetes</taxon>
        <taxon>Kineosporiales</taxon>
        <taxon>Kineosporiaceae</taxon>
        <taxon>Kineosporia</taxon>
    </lineage>
</organism>
<evidence type="ECO:0000313" key="1">
    <source>
        <dbReference type="EMBL" id="MCD5310516.1"/>
    </source>
</evidence>
<evidence type="ECO:0000313" key="2">
    <source>
        <dbReference type="Proteomes" id="UP001138997"/>
    </source>
</evidence>
<reference evidence="1" key="1">
    <citation type="submission" date="2021-11" db="EMBL/GenBank/DDBJ databases">
        <title>Streptomyces corallinus and Kineosporia corallina sp. nov., two new coral-derived marine actinobacteria.</title>
        <authorList>
            <person name="Buangrab K."/>
            <person name="Sutthacheep M."/>
            <person name="Yeemin T."/>
            <person name="Harunari E."/>
            <person name="Igarashi Y."/>
            <person name="Sripreechasak P."/>
            <person name="Kanchanasin P."/>
            <person name="Tanasupawat S."/>
            <person name="Phongsopitanun W."/>
        </authorList>
    </citation>
    <scope>NUCLEOTIDE SEQUENCE</scope>
    <source>
        <strain evidence="1">JCM 31032</strain>
    </source>
</reference>
<dbReference type="EC" id="2.4.-.-" evidence="1"/>
<dbReference type="RefSeq" id="WP_231439477.1">
    <property type="nucleotide sequence ID" value="NZ_JAJOMB010000003.1"/>
</dbReference>
<dbReference type="GO" id="GO:0016757">
    <property type="term" value="F:glycosyltransferase activity"/>
    <property type="evidence" value="ECO:0007669"/>
    <property type="project" value="UniProtKB-KW"/>
</dbReference>
<gene>
    <name evidence="1" type="ORF">LR394_06385</name>
</gene>
<protein>
    <submittedName>
        <fullName evidence="1">Glycosyltransferase</fullName>
        <ecNumber evidence="1">2.4.-.-</ecNumber>
    </submittedName>
</protein>
<keyword evidence="1" id="KW-0808">Transferase</keyword>
<dbReference type="SUPFAM" id="SSF53756">
    <property type="entry name" value="UDP-Glycosyltransferase/glycogen phosphorylase"/>
    <property type="match status" value="1"/>
</dbReference>
<dbReference type="EMBL" id="JAJOMB010000003">
    <property type="protein sequence ID" value="MCD5310516.1"/>
    <property type="molecule type" value="Genomic_DNA"/>
</dbReference>
<keyword evidence="2" id="KW-1185">Reference proteome</keyword>
<sequence>MRLKVLQIPGEHPYVRQVCPGRWRFASSPLEVPSLALTPEWIGRHHHEFDLVHLHFGYEHLSADEMQVWIAQLGILQVPLVLTVHDLRNPHQLSSEAHDRHLDLLVPAAAAVITLTTGAAAEIRHRWGRKAQVLEHPAVFGTPTQPMLASGRERMIGIHFKDLRRNVVEPDLVVEAALIGAQTASARLRVDLHPGVRNRLELRLTRGLAEQGLIDLAVHERFSDPEFAAYLQGLHAYVLPNRFGTHSGWLEACRDLGTRVVAPSCGYYADQWDEVVGYQHDETFGLDPVSLSAAVQQALTADPVPPADPQMRARQLTDVRRRHEEIYRGAVRRLIEPRQAQPMAVISG</sequence>
<keyword evidence="1" id="KW-0328">Glycosyltransferase</keyword>
<dbReference type="Gene3D" id="3.40.50.2000">
    <property type="entry name" value="Glycogen Phosphorylase B"/>
    <property type="match status" value="1"/>
</dbReference>
<dbReference type="AlphaFoldDB" id="A0A9X1NB21"/>
<name>A0A9X1NB21_9ACTN</name>
<comment type="caution">
    <text evidence="1">The sequence shown here is derived from an EMBL/GenBank/DDBJ whole genome shotgun (WGS) entry which is preliminary data.</text>
</comment>
<accession>A0A9X1NB21</accession>
<proteinExistence type="predicted"/>
<dbReference type="Proteomes" id="UP001138997">
    <property type="component" value="Unassembled WGS sequence"/>
</dbReference>